<feature type="region of interest" description="Disordered" evidence="1">
    <location>
        <begin position="81"/>
        <end position="107"/>
    </location>
</feature>
<gene>
    <name evidence="2" type="ORF">QJS10_CPA05g02122</name>
</gene>
<name>A0AAV9ERC9_ACOCL</name>
<protein>
    <submittedName>
        <fullName evidence="2">Uncharacterized protein</fullName>
    </submittedName>
</protein>
<reference evidence="2" key="1">
    <citation type="journal article" date="2023" name="Nat. Commun.">
        <title>Diploid and tetraploid genomes of Acorus and the evolution of monocots.</title>
        <authorList>
            <person name="Ma L."/>
            <person name="Liu K.W."/>
            <person name="Li Z."/>
            <person name="Hsiao Y.Y."/>
            <person name="Qi Y."/>
            <person name="Fu T."/>
            <person name="Tang G.D."/>
            <person name="Zhang D."/>
            <person name="Sun W.H."/>
            <person name="Liu D.K."/>
            <person name="Li Y."/>
            <person name="Chen G.Z."/>
            <person name="Liu X.D."/>
            <person name="Liao X.Y."/>
            <person name="Jiang Y.T."/>
            <person name="Yu X."/>
            <person name="Hao Y."/>
            <person name="Huang J."/>
            <person name="Zhao X.W."/>
            <person name="Ke S."/>
            <person name="Chen Y.Y."/>
            <person name="Wu W.L."/>
            <person name="Hsu J.L."/>
            <person name="Lin Y.F."/>
            <person name="Huang M.D."/>
            <person name="Li C.Y."/>
            <person name="Huang L."/>
            <person name="Wang Z.W."/>
            <person name="Zhao X."/>
            <person name="Zhong W.Y."/>
            <person name="Peng D.H."/>
            <person name="Ahmad S."/>
            <person name="Lan S."/>
            <person name="Zhang J.S."/>
            <person name="Tsai W.C."/>
            <person name="Van de Peer Y."/>
            <person name="Liu Z.J."/>
        </authorList>
    </citation>
    <scope>NUCLEOTIDE SEQUENCE</scope>
    <source>
        <strain evidence="2">CP</strain>
    </source>
</reference>
<accession>A0AAV9ERC9</accession>
<keyword evidence="3" id="KW-1185">Reference proteome</keyword>
<comment type="caution">
    <text evidence="2">The sequence shown here is derived from an EMBL/GenBank/DDBJ whole genome shotgun (WGS) entry which is preliminary data.</text>
</comment>
<dbReference type="Proteomes" id="UP001180020">
    <property type="component" value="Unassembled WGS sequence"/>
</dbReference>
<organism evidence="2 3">
    <name type="scientific">Acorus calamus</name>
    <name type="common">Sweet flag</name>
    <dbReference type="NCBI Taxonomy" id="4465"/>
    <lineage>
        <taxon>Eukaryota</taxon>
        <taxon>Viridiplantae</taxon>
        <taxon>Streptophyta</taxon>
        <taxon>Embryophyta</taxon>
        <taxon>Tracheophyta</taxon>
        <taxon>Spermatophyta</taxon>
        <taxon>Magnoliopsida</taxon>
        <taxon>Liliopsida</taxon>
        <taxon>Acoraceae</taxon>
        <taxon>Acorus</taxon>
    </lineage>
</organism>
<evidence type="ECO:0000256" key="1">
    <source>
        <dbReference type="SAM" id="MobiDB-lite"/>
    </source>
</evidence>
<dbReference type="InterPro" id="IPR032675">
    <property type="entry name" value="LRR_dom_sf"/>
</dbReference>
<evidence type="ECO:0000313" key="2">
    <source>
        <dbReference type="EMBL" id="KAK1315812.1"/>
    </source>
</evidence>
<proteinExistence type="predicted"/>
<reference evidence="2" key="2">
    <citation type="submission" date="2023-06" db="EMBL/GenBank/DDBJ databases">
        <authorList>
            <person name="Ma L."/>
            <person name="Liu K.-W."/>
            <person name="Li Z."/>
            <person name="Hsiao Y.-Y."/>
            <person name="Qi Y."/>
            <person name="Fu T."/>
            <person name="Tang G."/>
            <person name="Zhang D."/>
            <person name="Sun W.-H."/>
            <person name="Liu D.-K."/>
            <person name="Li Y."/>
            <person name="Chen G.-Z."/>
            <person name="Liu X.-D."/>
            <person name="Liao X.-Y."/>
            <person name="Jiang Y.-T."/>
            <person name="Yu X."/>
            <person name="Hao Y."/>
            <person name="Huang J."/>
            <person name="Zhao X.-W."/>
            <person name="Ke S."/>
            <person name="Chen Y.-Y."/>
            <person name="Wu W.-L."/>
            <person name="Hsu J.-L."/>
            <person name="Lin Y.-F."/>
            <person name="Huang M.-D."/>
            <person name="Li C.-Y."/>
            <person name="Huang L."/>
            <person name="Wang Z.-W."/>
            <person name="Zhao X."/>
            <person name="Zhong W.-Y."/>
            <person name="Peng D.-H."/>
            <person name="Ahmad S."/>
            <person name="Lan S."/>
            <person name="Zhang J.-S."/>
            <person name="Tsai W.-C."/>
            <person name="Van De Peer Y."/>
            <person name="Liu Z.-J."/>
        </authorList>
    </citation>
    <scope>NUCLEOTIDE SEQUENCE</scope>
    <source>
        <strain evidence="2">CP</strain>
        <tissue evidence="2">Leaves</tissue>
    </source>
</reference>
<dbReference type="Gene3D" id="3.80.10.10">
    <property type="entry name" value="Ribonuclease Inhibitor"/>
    <property type="match status" value="1"/>
</dbReference>
<dbReference type="AlphaFoldDB" id="A0AAV9ERC9"/>
<evidence type="ECO:0000313" key="3">
    <source>
        <dbReference type="Proteomes" id="UP001180020"/>
    </source>
</evidence>
<dbReference type="EMBL" id="JAUJYO010000005">
    <property type="protein sequence ID" value="KAK1315812.1"/>
    <property type="molecule type" value="Genomic_DNA"/>
</dbReference>
<sequence>MLRGLQHLKEWELEDGAMITLKRLVICNCHYLKMLPGGLKHTSDLQELELVQMPRKFIKRFRKNGGEDLHKIQRSTPISLNIREPDSKWKPTPRSPLPLTTVVNDGR</sequence>